<accession>A0A2P2N1R2</accession>
<protein>
    <submittedName>
        <fullName evidence="1">Uncharacterized protein</fullName>
    </submittedName>
</protein>
<name>A0A2P2N1R2_RHIMU</name>
<sequence length="33" mass="3880">MVAIFSLWLSIPNLEFLTRFTFYDGSAFQTLHL</sequence>
<organism evidence="1">
    <name type="scientific">Rhizophora mucronata</name>
    <name type="common">Asiatic mangrove</name>
    <dbReference type="NCBI Taxonomy" id="61149"/>
    <lineage>
        <taxon>Eukaryota</taxon>
        <taxon>Viridiplantae</taxon>
        <taxon>Streptophyta</taxon>
        <taxon>Embryophyta</taxon>
        <taxon>Tracheophyta</taxon>
        <taxon>Spermatophyta</taxon>
        <taxon>Magnoliopsida</taxon>
        <taxon>eudicotyledons</taxon>
        <taxon>Gunneridae</taxon>
        <taxon>Pentapetalae</taxon>
        <taxon>rosids</taxon>
        <taxon>fabids</taxon>
        <taxon>Malpighiales</taxon>
        <taxon>Rhizophoraceae</taxon>
        <taxon>Rhizophora</taxon>
    </lineage>
</organism>
<dbReference type="AlphaFoldDB" id="A0A2P2N1R2"/>
<reference evidence="1" key="1">
    <citation type="submission" date="2018-02" db="EMBL/GenBank/DDBJ databases">
        <title>Rhizophora mucronata_Transcriptome.</title>
        <authorList>
            <person name="Meera S.P."/>
            <person name="Sreeshan A."/>
            <person name="Augustine A."/>
        </authorList>
    </citation>
    <scope>NUCLEOTIDE SEQUENCE</scope>
    <source>
        <tissue evidence="1">Leaf</tissue>
    </source>
</reference>
<evidence type="ECO:0000313" key="1">
    <source>
        <dbReference type="EMBL" id="MBX36423.1"/>
    </source>
</evidence>
<dbReference type="EMBL" id="GGEC01055939">
    <property type="protein sequence ID" value="MBX36423.1"/>
    <property type="molecule type" value="Transcribed_RNA"/>
</dbReference>
<proteinExistence type="predicted"/>